<reference evidence="2" key="1">
    <citation type="submission" date="2020-11" db="EMBL/GenBank/DDBJ databases">
        <authorList>
            <consortium name="DOE Joint Genome Institute"/>
            <person name="Ahrendt S."/>
            <person name="Riley R."/>
            <person name="Andreopoulos W."/>
            <person name="Labutti K."/>
            <person name="Pangilinan J."/>
            <person name="Ruiz-Duenas F.J."/>
            <person name="Barrasa J.M."/>
            <person name="Sanchez-Garcia M."/>
            <person name="Camarero S."/>
            <person name="Miyauchi S."/>
            <person name="Serrano A."/>
            <person name="Linde D."/>
            <person name="Babiker R."/>
            <person name="Drula E."/>
            <person name="Ayuso-Fernandez I."/>
            <person name="Pacheco R."/>
            <person name="Padilla G."/>
            <person name="Ferreira P."/>
            <person name="Barriuso J."/>
            <person name="Kellner H."/>
            <person name="Castanera R."/>
            <person name="Alfaro M."/>
            <person name="Ramirez L."/>
            <person name="Pisabarro A.G."/>
            <person name="Kuo A."/>
            <person name="Tritt A."/>
            <person name="Lipzen A."/>
            <person name="He G."/>
            <person name="Yan M."/>
            <person name="Ng V."/>
            <person name="Cullen D."/>
            <person name="Martin F."/>
            <person name="Rosso M.-N."/>
            <person name="Henrissat B."/>
            <person name="Hibbett D."/>
            <person name="Martinez A.T."/>
            <person name="Grigoriev I.V."/>
        </authorList>
    </citation>
    <scope>NUCLEOTIDE SEQUENCE</scope>
    <source>
        <strain evidence="2">CBS 247.69</strain>
    </source>
</reference>
<feature type="region of interest" description="Disordered" evidence="1">
    <location>
        <begin position="89"/>
        <end position="121"/>
    </location>
</feature>
<dbReference type="OrthoDB" id="3255427at2759"/>
<protein>
    <submittedName>
        <fullName evidence="2">Uncharacterized protein</fullName>
    </submittedName>
</protein>
<proteinExistence type="predicted"/>
<evidence type="ECO:0000256" key="1">
    <source>
        <dbReference type="SAM" id="MobiDB-lite"/>
    </source>
</evidence>
<keyword evidence="3" id="KW-1185">Reference proteome</keyword>
<dbReference type="AlphaFoldDB" id="A0A9P5XVN0"/>
<evidence type="ECO:0000313" key="2">
    <source>
        <dbReference type="EMBL" id="KAF9456560.1"/>
    </source>
</evidence>
<organism evidence="2 3">
    <name type="scientific">Collybia nuda</name>
    <dbReference type="NCBI Taxonomy" id="64659"/>
    <lineage>
        <taxon>Eukaryota</taxon>
        <taxon>Fungi</taxon>
        <taxon>Dikarya</taxon>
        <taxon>Basidiomycota</taxon>
        <taxon>Agaricomycotina</taxon>
        <taxon>Agaricomycetes</taxon>
        <taxon>Agaricomycetidae</taxon>
        <taxon>Agaricales</taxon>
        <taxon>Tricholomatineae</taxon>
        <taxon>Clitocybaceae</taxon>
        <taxon>Collybia</taxon>
    </lineage>
</organism>
<accession>A0A9P5XVN0</accession>
<comment type="caution">
    <text evidence="2">The sequence shown here is derived from an EMBL/GenBank/DDBJ whole genome shotgun (WGS) entry which is preliminary data.</text>
</comment>
<dbReference type="PANTHER" id="PTHR38696">
    <property type="entry name" value="MEDIATOR OF RNA POLYMERASE II TRANSCRIPTION SUBUNIT 13"/>
    <property type="match status" value="1"/>
</dbReference>
<dbReference type="EMBL" id="MU150417">
    <property type="protein sequence ID" value="KAF9456560.1"/>
    <property type="molecule type" value="Genomic_DNA"/>
</dbReference>
<feature type="compositionally biased region" description="Polar residues" evidence="1">
    <location>
        <begin position="20"/>
        <end position="32"/>
    </location>
</feature>
<dbReference type="Proteomes" id="UP000807353">
    <property type="component" value="Unassembled WGS sequence"/>
</dbReference>
<feature type="compositionally biased region" description="Polar residues" evidence="1">
    <location>
        <begin position="89"/>
        <end position="109"/>
    </location>
</feature>
<feature type="region of interest" description="Disordered" evidence="1">
    <location>
        <begin position="20"/>
        <end position="44"/>
    </location>
</feature>
<gene>
    <name evidence="2" type="ORF">BDZ94DRAFT_339531</name>
</gene>
<name>A0A9P5XVN0_9AGAR</name>
<dbReference type="PANTHER" id="PTHR38696:SF1">
    <property type="entry name" value="MEDIATOR OF RNA POLYMERASE II TRANSCRIPTION SUBUNIT 13"/>
    <property type="match status" value="1"/>
</dbReference>
<sequence>MANMQSYANYPYYGQSIYQQSQPHTAGPSNGYQPFPYPPSQYMQPPLRPDARDTQVPFIPPGTMTPRQKGHRRMATTPIAPVHQTLKSAMKKSTTENSLTRQRSNNIQQQPPPLTRSRTYSNGNIPIPATNPDFRPCSSNLILSVDFIVTVSQLDHMFMLFIGNNELRLENIMKPAMDELRQSILPMWPDGVESDSQHGHDWTVRFRNSPWAVNGPNSALAYKIVVELFTLFARRGFAFQTCINTGNPPPRLIFEVTAQDFASGFFLAYFSQGGRRLTLINPPTTIDISLGAHLKAVLPRKIASDEATDENLRVIEVKRKNMFGASEVEPALFLMHILKIVGELGFELVTAIPLGRRGPLGFRAGRELLVFRGHAG</sequence>
<evidence type="ECO:0000313" key="3">
    <source>
        <dbReference type="Proteomes" id="UP000807353"/>
    </source>
</evidence>